<organism evidence="2 3">
    <name type="scientific">Magallana gigas</name>
    <name type="common">Pacific oyster</name>
    <name type="synonym">Crassostrea gigas</name>
    <dbReference type="NCBI Taxonomy" id="29159"/>
    <lineage>
        <taxon>Eukaryota</taxon>
        <taxon>Metazoa</taxon>
        <taxon>Spiralia</taxon>
        <taxon>Lophotrochozoa</taxon>
        <taxon>Mollusca</taxon>
        <taxon>Bivalvia</taxon>
        <taxon>Autobranchia</taxon>
        <taxon>Pteriomorphia</taxon>
        <taxon>Ostreida</taxon>
        <taxon>Ostreoidea</taxon>
        <taxon>Ostreidae</taxon>
        <taxon>Magallana</taxon>
    </lineage>
</organism>
<dbReference type="InterPro" id="IPR010998">
    <property type="entry name" value="Integrase_recombinase_N"/>
</dbReference>
<dbReference type="GO" id="GO:0003677">
    <property type="term" value="F:DNA binding"/>
    <property type="evidence" value="ECO:0007669"/>
    <property type="project" value="UniProtKB-KW"/>
</dbReference>
<dbReference type="EnsemblMetazoa" id="G21760.1">
    <property type="protein sequence ID" value="G21760.1:cds"/>
    <property type="gene ID" value="G21760"/>
</dbReference>
<dbReference type="EnsemblMetazoa" id="G21760.2">
    <property type="protein sequence ID" value="G21760.2:cds"/>
    <property type="gene ID" value="G21760"/>
</dbReference>
<evidence type="ECO:0000313" key="2">
    <source>
        <dbReference type="EnsemblMetazoa" id="G21760.2:cds"/>
    </source>
</evidence>
<evidence type="ECO:0000313" key="3">
    <source>
        <dbReference type="Proteomes" id="UP000005408"/>
    </source>
</evidence>
<dbReference type="SUPFAM" id="SSF47823">
    <property type="entry name" value="lambda integrase-like, N-terminal domain"/>
    <property type="match status" value="1"/>
</dbReference>
<proteinExistence type="predicted"/>
<dbReference type="Gene3D" id="1.10.150.130">
    <property type="match status" value="1"/>
</dbReference>
<protein>
    <submittedName>
        <fullName evidence="2">Uncharacterized protein</fullName>
    </submittedName>
</protein>
<keyword evidence="1" id="KW-0238">DNA-binding</keyword>
<dbReference type="AlphaFoldDB" id="A0A8W8K5M5"/>
<sequence length="144" mass="16543">VPACGPSSRGNSNSLPTGLRSNVKLKQVVEKLMCNSVTKRPRSTYKQGFETYKLFLSIHDVVFVHPLISQDILVHFVAYCQHNLFLKFSTIRQYLCGIRYMFLDMGIPNPFKSKCHSMNRLKLISNAIRKVQYIGKHFLSSAFR</sequence>
<name>A0A8W8K5M5_MAGGI</name>
<reference evidence="2" key="1">
    <citation type="submission" date="2022-08" db="UniProtKB">
        <authorList>
            <consortium name="EnsemblMetazoa"/>
        </authorList>
    </citation>
    <scope>IDENTIFICATION</scope>
    <source>
        <strain evidence="2">05x7-T-G4-1.051#20</strain>
    </source>
</reference>
<evidence type="ECO:0000256" key="1">
    <source>
        <dbReference type="ARBA" id="ARBA00023125"/>
    </source>
</evidence>
<keyword evidence="3" id="KW-1185">Reference proteome</keyword>
<accession>A0A8W8K5M5</accession>
<dbReference type="Proteomes" id="UP000005408">
    <property type="component" value="Unassembled WGS sequence"/>
</dbReference>